<gene>
    <name evidence="13" type="ORF">METZ01_LOCUS282215</name>
</gene>
<evidence type="ECO:0000256" key="4">
    <source>
        <dbReference type="ARBA" id="ARBA00011901"/>
    </source>
</evidence>
<comment type="cofactor">
    <cofactor evidence="2">
        <name>Zn(2+)</name>
        <dbReference type="ChEBI" id="CHEBI:29105"/>
    </cofactor>
</comment>
<feature type="non-terminal residue" evidence="13">
    <location>
        <position position="1"/>
    </location>
</feature>
<evidence type="ECO:0000256" key="6">
    <source>
        <dbReference type="ARBA" id="ARBA00022723"/>
    </source>
</evidence>
<evidence type="ECO:0000259" key="12">
    <source>
        <dbReference type="SMART" id="SM00644"/>
    </source>
</evidence>
<dbReference type="GO" id="GO:0046872">
    <property type="term" value="F:metal ion binding"/>
    <property type="evidence" value="ECO:0007669"/>
    <property type="project" value="UniProtKB-KW"/>
</dbReference>
<dbReference type="PANTHER" id="PTHR30417">
    <property type="entry name" value="N-ACETYLMURAMOYL-L-ALANINE AMIDASE AMID"/>
    <property type="match status" value="1"/>
</dbReference>
<dbReference type="InterPro" id="IPR002502">
    <property type="entry name" value="Amidase_domain"/>
</dbReference>
<dbReference type="GO" id="GO:0071555">
    <property type="term" value="P:cell wall organization"/>
    <property type="evidence" value="ECO:0007669"/>
    <property type="project" value="UniProtKB-KW"/>
</dbReference>
<dbReference type="InterPro" id="IPR051206">
    <property type="entry name" value="NAMLAA_amidase_2"/>
</dbReference>
<dbReference type="PANTHER" id="PTHR30417:SF4">
    <property type="entry name" value="1,6-ANHYDRO-N-ACETYLMURAMYL-L-ALANINE AMIDASE AMPD"/>
    <property type="match status" value="1"/>
</dbReference>
<comment type="catalytic activity">
    <reaction evidence="1">
        <text>Hydrolyzes the link between N-acetylmuramoyl residues and L-amino acid residues in certain cell-wall glycopeptides.</text>
        <dbReference type="EC" id="3.5.1.28"/>
    </reaction>
</comment>
<evidence type="ECO:0000256" key="5">
    <source>
        <dbReference type="ARBA" id="ARBA00022490"/>
    </source>
</evidence>
<evidence type="ECO:0000256" key="8">
    <source>
        <dbReference type="ARBA" id="ARBA00022833"/>
    </source>
</evidence>
<dbReference type="EMBL" id="UINC01083551">
    <property type="protein sequence ID" value="SVC29361.1"/>
    <property type="molecule type" value="Genomic_DNA"/>
</dbReference>
<keyword evidence="6" id="KW-0479">Metal-binding</keyword>
<dbReference type="SMART" id="SM00644">
    <property type="entry name" value="Ami_2"/>
    <property type="match status" value="1"/>
</dbReference>
<dbReference type="EC" id="3.5.1.28" evidence="4"/>
<dbReference type="NCBIfam" id="NF008758">
    <property type="entry name" value="PRK11789.1"/>
    <property type="match status" value="1"/>
</dbReference>
<dbReference type="AlphaFoldDB" id="A0A382L3B2"/>
<dbReference type="Pfam" id="PF01510">
    <property type="entry name" value="Amidase_2"/>
    <property type="match status" value="1"/>
</dbReference>
<reference evidence="13" key="1">
    <citation type="submission" date="2018-05" db="EMBL/GenBank/DDBJ databases">
        <authorList>
            <person name="Lanie J.A."/>
            <person name="Ng W.-L."/>
            <person name="Kazmierczak K.M."/>
            <person name="Andrzejewski T.M."/>
            <person name="Davidsen T.M."/>
            <person name="Wayne K.J."/>
            <person name="Tettelin H."/>
            <person name="Glass J.I."/>
            <person name="Rusch D."/>
            <person name="Podicherti R."/>
            <person name="Tsui H.-C.T."/>
            <person name="Winkler M.E."/>
        </authorList>
    </citation>
    <scope>NUCLEOTIDE SEQUENCE</scope>
</reference>
<keyword evidence="9" id="KW-0961">Cell wall biogenesis/degradation</keyword>
<dbReference type="SUPFAM" id="SSF55846">
    <property type="entry name" value="N-acetylmuramoyl-L-alanine amidase-like"/>
    <property type="match status" value="1"/>
</dbReference>
<evidence type="ECO:0000256" key="10">
    <source>
        <dbReference type="ARBA" id="ARBA00039257"/>
    </source>
</evidence>
<evidence type="ECO:0000256" key="1">
    <source>
        <dbReference type="ARBA" id="ARBA00001561"/>
    </source>
</evidence>
<organism evidence="13">
    <name type="scientific">marine metagenome</name>
    <dbReference type="NCBI Taxonomy" id="408172"/>
    <lineage>
        <taxon>unclassified sequences</taxon>
        <taxon>metagenomes</taxon>
        <taxon>ecological metagenomes</taxon>
    </lineage>
</organism>
<evidence type="ECO:0000256" key="7">
    <source>
        <dbReference type="ARBA" id="ARBA00022801"/>
    </source>
</evidence>
<accession>A0A382L3B2</accession>
<proteinExistence type="predicted"/>
<keyword evidence="8" id="KW-0862">Zinc</keyword>
<keyword evidence="5" id="KW-0963">Cytoplasm</keyword>
<dbReference type="CDD" id="cd06583">
    <property type="entry name" value="PGRP"/>
    <property type="match status" value="1"/>
</dbReference>
<dbReference type="GO" id="GO:0005737">
    <property type="term" value="C:cytoplasm"/>
    <property type="evidence" value="ECO:0007669"/>
    <property type="project" value="UniProtKB-SubCell"/>
</dbReference>
<dbReference type="Gene3D" id="3.40.80.10">
    <property type="entry name" value="Peptidoglycan recognition protein-like"/>
    <property type="match status" value="1"/>
</dbReference>
<sequence length="179" mass="19586">VEIRSHKLVNAKFVASAHADARPGAELSLIVIHNISLPLGHFGTRYVSELFTGQIDPSRHPDLKGLAGVKVSSHLLIDRNGATTQFVEFDRRAWHAGRSEFRGRTACNDFSIGIELAGTDDSVYTDVQYQVLSAICKALMIEYKIGVECIVGHSDIAPGRKTDPGPGFKWQAFRDTLGP</sequence>
<protein>
    <recommendedName>
        <fullName evidence="10">1,6-anhydro-N-acetylmuramyl-L-alanine amidase AmpD</fullName>
        <ecNumber evidence="4">3.5.1.28</ecNumber>
    </recommendedName>
    <alternativeName>
        <fullName evidence="11">N-acetylmuramoyl-L-alanine amidase</fullName>
    </alternativeName>
</protein>
<dbReference type="GO" id="GO:0009253">
    <property type="term" value="P:peptidoglycan catabolic process"/>
    <property type="evidence" value="ECO:0007669"/>
    <property type="project" value="InterPro"/>
</dbReference>
<evidence type="ECO:0000256" key="11">
    <source>
        <dbReference type="ARBA" id="ARBA00042615"/>
    </source>
</evidence>
<evidence type="ECO:0000256" key="9">
    <source>
        <dbReference type="ARBA" id="ARBA00023316"/>
    </source>
</evidence>
<dbReference type="GO" id="GO:0008745">
    <property type="term" value="F:N-acetylmuramoyl-L-alanine amidase activity"/>
    <property type="evidence" value="ECO:0007669"/>
    <property type="project" value="UniProtKB-EC"/>
</dbReference>
<evidence type="ECO:0000256" key="3">
    <source>
        <dbReference type="ARBA" id="ARBA00004496"/>
    </source>
</evidence>
<dbReference type="InterPro" id="IPR036505">
    <property type="entry name" value="Amidase/PGRP_sf"/>
</dbReference>
<evidence type="ECO:0000256" key="2">
    <source>
        <dbReference type="ARBA" id="ARBA00001947"/>
    </source>
</evidence>
<comment type="subcellular location">
    <subcellularLocation>
        <location evidence="3">Cytoplasm</location>
    </subcellularLocation>
</comment>
<dbReference type="GO" id="GO:0009254">
    <property type="term" value="P:peptidoglycan turnover"/>
    <property type="evidence" value="ECO:0007669"/>
    <property type="project" value="TreeGrafter"/>
</dbReference>
<feature type="domain" description="N-acetylmuramoyl-L-alanine amidase" evidence="12">
    <location>
        <begin position="16"/>
        <end position="165"/>
    </location>
</feature>
<keyword evidence="7" id="KW-0378">Hydrolase</keyword>
<evidence type="ECO:0000313" key="13">
    <source>
        <dbReference type="EMBL" id="SVC29361.1"/>
    </source>
</evidence>
<name>A0A382L3B2_9ZZZZ</name>